<reference evidence="2" key="1">
    <citation type="journal article" date="2023" name="Front. Mar. Sci.">
        <title>Tracing the invertebrate herpesviruses in the global sequence datasets.</title>
        <authorList>
            <person name="Rosani U."/>
            <person name="Gaia M."/>
            <person name="Delmont T.O."/>
            <person name="Krupovic M."/>
        </authorList>
    </citation>
    <scope>NUCLEOTIDE SEQUENCE</scope>
    <source>
        <strain evidence="2">MalacoHV2/Med/2018 153</strain>
    </source>
</reference>
<evidence type="ECO:0000259" key="1">
    <source>
        <dbReference type="Pfam" id="PF02500"/>
    </source>
</evidence>
<sequence length="801" mass="93013">MFVSGQSYVVSADSKSCFNHPPRFKQCVGFHNSSPYTDVLYDKILTACQHYKMWNAIIINPHIENDSNRMKTVKDYIQKRIQTYNNLNTPFKKIKQLSHRGINMNDNTMNVVEKFLSFVRAINNVQWFRALISDSWTTSMKPFMLPFQKQIQIDVMLHILHRYGLHSYQEFIFVYIKHFLNLDWLSVDQVSLILKRFNKSRLGVFQVPRRSGKSVYIYSMIAICLVFAVDADLKILYTAHESSLIKKIFSFMDRNLPRLVAEFNTQQQKSYNIRLSDNNHTRANDYYYSARIYRIKSQNTIEIRFTKNVCGRKPSTNHAVNVLTTRVYCRQDTFRGQNFNTIYIDEANFIKPTIYKEILPLLYCDRGRLVCVSSQKGEHNSKSFMDVSNIRSEQIMTCHVAYVCKSHYSNMIRSKNINLNRCLCYLCSKPMHINIDGGFTELSKHFSMPSSIDNENPTKSTLLSEVGTLPPGLSIEELKKLDLTKITLGSDAGRNRFLEVSENVISRIKSQANVLRSITVYIDPAPTATDRSLNAMAFVTKILEKNGLFNYVLLWVEEFRTCDIENANKCIYTALSMVFMQALNTLHSLYEGYFTNYISIPESNMISMDRFWVICQELLIKDTRFSTILNSDITIHTKITINRKRKMVHKQISPPKRYQMKDEIITQALQRGSNRLFSTVHDTNDMQTFRIGYTLGSDKITRCLHFYSTCYNYSENNSQMLTRAAHLSSHTMVNNVKMLTNYIANQMDTQHLHRNSRKYLTVSGKGKNPDDLSTCIIFAVSLYDETINDFNSLLRLSRNSI</sequence>
<dbReference type="EMBL" id="BK063061">
    <property type="protein sequence ID" value="DBA11614.1"/>
    <property type="molecule type" value="Genomic_DNA"/>
</dbReference>
<proteinExistence type="predicted"/>
<protein>
    <submittedName>
        <fullName evidence="2">ORF74</fullName>
    </submittedName>
</protein>
<dbReference type="Pfam" id="PF02500">
    <property type="entry name" value="DNA_pack_N"/>
    <property type="match status" value="1"/>
</dbReference>
<dbReference type="InterPro" id="IPR003499">
    <property type="entry name" value="DNA_pack_N"/>
</dbReference>
<name>A0AA48SIK5_9VIRU</name>
<dbReference type="Gene3D" id="3.40.50.300">
    <property type="entry name" value="P-loop containing nucleotide triphosphate hydrolases"/>
    <property type="match status" value="1"/>
</dbReference>
<organism evidence="2">
    <name type="scientific">Malaco herpesvirus 2</name>
    <dbReference type="NCBI Taxonomy" id="3031798"/>
    <lineage>
        <taxon>Viruses</taxon>
        <taxon>Duplodnaviria</taxon>
        <taxon>Heunggongvirae</taxon>
        <taxon>Peploviricota</taxon>
        <taxon>Herviviricetes</taxon>
        <taxon>Herpesvirales</taxon>
        <taxon>Malacoherpesviridae</taxon>
    </lineage>
</organism>
<accession>A0AA48SIK5</accession>
<dbReference type="InterPro" id="IPR027417">
    <property type="entry name" value="P-loop_NTPase"/>
</dbReference>
<evidence type="ECO:0000313" key="2">
    <source>
        <dbReference type="EMBL" id="DBA11614.1"/>
    </source>
</evidence>
<dbReference type="GO" id="GO:0051276">
    <property type="term" value="P:chromosome organization"/>
    <property type="evidence" value="ECO:0007669"/>
    <property type="project" value="InterPro"/>
</dbReference>
<feature type="domain" description="Probable DNA packing protein N-terminal" evidence="1">
    <location>
        <begin position="112"/>
        <end position="282"/>
    </location>
</feature>
<reference evidence="2" key="2">
    <citation type="submission" date="2023-01" db="EMBL/GenBank/DDBJ databases">
        <authorList>
            <person name="Rosani U."/>
            <person name="Delmont T.O."/>
            <person name="Gaia M."/>
            <person name="Krupovic M."/>
        </authorList>
    </citation>
    <scope>NUCLEOTIDE SEQUENCE</scope>
    <source>
        <strain evidence="2">MalacoHV2/Med/2018 153</strain>
    </source>
</reference>